<name>A0A1K1MPM0_SELRU</name>
<dbReference type="EMBL" id="FPJA01000004">
    <property type="protein sequence ID" value="SFW23894.1"/>
    <property type="molecule type" value="Genomic_DNA"/>
</dbReference>
<evidence type="ECO:0000313" key="1">
    <source>
        <dbReference type="EMBL" id="SFW23894.1"/>
    </source>
</evidence>
<gene>
    <name evidence="1" type="ORF">SAMN02910323_0931</name>
</gene>
<dbReference type="Proteomes" id="UP000182958">
    <property type="component" value="Unassembled WGS sequence"/>
</dbReference>
<dbReference type="AlphaFoldDB" id="A0A1K1MPM0"/>
<keyword evidence="2" id="KW-1185">Reference proteome</keyword>
<dbReference type="RefSeq" id="WP_072305701.1">
    <property type="nucleotide sequence ID" value="NZ_FPJA01000004.1"/>
</dbReference>
<organism evidence="1 2">
    <name type="scientific">Selenomonas ruminantium</name>
    <dbReference type="NCBI Taxonomy" id="971"/>
    <lineage>
        <taxon>Bacteria</taxon>
        <taxon>Bacillati</taxon>
        <taxon>Bacillota</taxon>
        <taxon>Negativicutes</taxon>
        <taxon>Selenomonadales</taxon>
        <taxon>Selenomonadaceae</taxon>
        <taxon>Selenomonas</taxon>
    </lineage>
</organism>
<protein>
    <submittedName>
        <fullName evidence="1">Uncharacterized protein</fullName>
    </submittedName>
</protein>
<accession>A0A1K1MPM0</accession>
<proteinExistence type="predicted"/>
<evidence type="ECO:0000313" key="2">
    <source>
        <dbReference type="Proteomes" id="UP000182958"/>
    </source>
</evidence>
<reference evidence="2" key="1">
    <citation type="submission" date="2016-11" db="EMBL/GenBank/DDBJ databases">
        <authorList>
            <person name="Varghese N."/>
            <person name="Submissions S."/>
        </authorList>
    </citation>
    <scope>NUCLEOTIDE SEQUENCE [LARGE SCALE GENOMIC DNA]</scope>
    <source>
        <strain evidence="2">C3</strain>
    </source>
</reference>
<sequence length="178" mass="20031">MAENYSRRVNNGIIEVRFNNLQYLQIEDALGRINGLSIVRDSWYRIGFDHKAELSGGRSIILTFPARLGALPANFYGTKPDVRAEWLPSIIRALQTVKSSYTFAEVLTGLYEAIAWGYAEELSEFDGLFDLATIAGRQRILARKSAMEHMHNFSPKLTVTPVDTVIAVETGEVVRYDD</sequence>